<evidence type="ECO:0000256" key="3">
    <source>
        <dbReference type="RuleBase" id="RU003476"/>
    </source>
</evidence>
<dbReference type="PROSITE" id="PS00893">
    <property type="entry name" value="NUDIX_BOX"/>
    <property type="match status" value="1"/>
</dbReference>
<comment type="caution">
    <text evidence="5">The sequence shown here is derived from an EMBL/GenBank/DDBJ whole genome shotgun (WGS) entry which is preliminary data.</text>
</comment>
<dbReference type="Pfam" id="PF00293">
    <property type="entry name" value="NUDIX"/>
    <property type="match status" value="1"/>
</dbReference>
<dbReference type="RefSeq" id="WP_157539756.1">
    <property type="nucleotide sequence ID" value="NZ_WQLA01000001.1"/>
</dbReference>
<dbReference type="PANTHER" id="PTHR43046:SF14">
    <property type="entry name" value="MUTT_NUDIX FAMILY PROTEIN"/>
    <property type="match status" value="1"/>
</dbReference>
<dbReference type="SUPFAM" id="SSF55811">
    <property type="entry name" value="Nudix"/>
    <property type="match status" value="1"/>
</dbReference>
<dbReference type="Proteomes" id="UP000434850">
    <property type="component" value="Unassembled WGS sequence"/>
</dbReference>
<protein>
    <submittedName>
        <fullName evidence="5">NUDIX domain-containing protein</fullName>
    </submittedName>
</protein>
<organism evidence="5 6">
    <name type="scientific">Mucilaginibacter aquatilis</name>
    <dbReference type="NCBI Taxonomy" id="1517760"/>
    <lineage>
        <taxon>Bacteria</taxon>
        <taxon>Pseudomonadati</taxon>
        <taxon>Bacteroidota</taxon>
        <taxon>Sphingobacteriia</taxon>
        <taxon>Sphingobacteriales</taxon>
        <taxon>Sphingobacteriaceae</taxon>
        <taxon>Mucilaginibacter</taxon>
    </lineage>
</organism>
<gene>
    <name evidence="5" type="ORF">GO816_02425</name>
</gene>
<accession>A0A6I4I4H2</accession>
<dbReference type="InterPro" id="IPR020476">
    <property type="entry name" value="Nudix_hydrolase"/>
</dbReference>
<keyword evidence="2 3" id="KW-0378">Hydrolase</keyword>
<dbReference type="PRINTS" id="PR00502">
    <property type="entry name" value="NUDIXFAMILY"/>
</dbReference>
<dbReference type="CDD" id="cd03673">
    <property type="entry name" value="NUDIX_Ap6A_hydrolase"/>
    <property type="match status" value="1"/>
</dbReference>
<comment type="similarity">
    <text evidence="3">Belongs to the Nudix hydrolase family.</text>
</comment>
<sequence length="213" mass="24665">MAQKYRIYINQKVVLITETVPAQPEQYEQLDQQSFDMKTLYHKIVADNTRLYYYILCNNAKAYLKKVMKSVTLIEAAGGLVKNDKGDYLFIFRNGKWDIPKGKLEKGEKPKEGAVREVEEECGISIDKCGKKIVNTYHAYTSRGEVVLKKTYWYKMKYFGKAKLKPQVEEGITEVRWMNRSDINMVVNNTFPSIMDVLLKRDLLSDVPAPLSE</sequence>
<dbReference type="InterPro" id="IPR000086">
    <property type="entry name" value="NUDIX_hydrolase_dom"/>
</dbReference>
<evidence type="ECO:0000259" key="4">
    <source>
        <dbReference type="PROSITE" id="PS51462"/>
    </source>
</evidence>
<dbReference type="EMBL" id="WQLA01000001">
    <property type="protein sequence ID" value="MVN89971.1"/>
    <property type="molecule type" value="Genomic_DNA"/>
</dbReference>
<dbReference type="Gene3D" id="3.90.79.10">
    <property type="entry name" value="Nucleoside Triphosphate Pyrophosphohydrolase"/>
    <property type="match status" value="1"/>
</dbReference>
<keyword evidence="6" id="KW-1185">Reference proteome</keyword>
<evidence type="ECO:0000256" key="2">
    <source>
        <dbReference type="ARBA" id="ARBA00022801"/>
    </source>
</evidence>
<name>A0A6I4I4H2_9SPHI</name>
<dbReference type="OrthoDB" id="9816289at2"/>
<dbReference type="PANTHER" id="PTHR43046">
    <property type="entry name" value="GDP-MANNOSE MANNOSYL HYDROLASE"/>
    <property type="match status" value="1"/>
</dbReference>
<evidence type="ECO:0000256" key="1">
    <source>
        <dbReference type="ARBA" id="ARBA00001946"/>
    </source>
</evidence>
<reference evidence="5 6" key="1">
    <citation type="submission" date="2019-12" db="EMBL/GenBank/DDBJ databases">
        <title>Mucilaginibacter sp. HME9299 genome sequencing and assembly.</title>
        <authorList>
            <person name="Kang H."/>
            <person name="Kim H."/>
            <person name="Joh K."/>
        </authorList>
    </citation>
    <scope>NUCLEOTIDE SEQUENCE [LARGE SCALE GENOMIC DNA]</scope>
    <source>
        <strain evidence="5 6">HME9299</strain>
    </source>
</reference>
<evidence type="ECO:0000313" key="5">
    <source>
        <dbReference type="EMBL" id="MVN89971.1"/>
    </source>
</evidence>
<dbReference type="PROSITE" id="PS51462">
    <property type="entry name" value="NUDIX"/>
    <property type="match status" value="1"/>
</dbReference>
<feature type="domain" description="Nudix hydrolase" evidence="4">
    <location>
        <begin position="72"/>
        <end position="199"/>
    </location>
</feature>
<proteinExistence type="inferred from homology"/>
<dbReference type="InterPro" id="IPR020084">
    <property type="entry name" value="NUDIX_hydrolase_CS"/>
</dbReference>
<dbReference type="InterPro" id="IPR015797">
    <property type="entry name" value="NUDIX_hydrolase-like_dom_sf"/>
</dbReference>
<comment type="cofactor">
    <cofactor evidence="1">
        <name>Mg(2+)</name>
        <dbReference type="ChEBI" id="CHEBI:18420"/>
    </cofactor>
</comment>
<dbReference type="GO" id="GO:0016787">
    <property type="term" value="F:hydrolase activity"/>
    <property type="evidence" value="ECO:0007669"/>
    <property type="project" value="UniProtKB-KW"/>
</dbReference>
<evidence type="ECO:0000313" key="6">
    <source>
        <dbReference type="Proteomes" id="UP000434850"/>
    </source>
</evidence>
<dbReference type="AlphaFoldDB" id="A0A6I4I4H2"/>